<organism evidence="3 4">
    <name type="scientific">Effrenium voratum</name>
    <dbReference type="NCBI Taxonomy" id="2562239"/>
    <lineage>
        <taxon>Eukaryota</taxon>
        <taxon>Sar</taxon>
        <taxon>Alveolata</taxon>
        <taxon>Dinophyceae</taxon>
        <taxon>Suessiales</taxon>
        <taxon>Symbiodiniaceae</taxon>
        <taxon>Effrenium</taxon>
    </lineage>
</organism>
<dbReference type="InterPro" id="IPR000241">
    <property type="entry name" value="RlmKL-like_Mtase"/>
</dbReference>
<feature type="non-terminal residue" evidence="3">
    <location>
        <position position="487"/>
    </location>
</feature>
<keyword evidence="1" id="KW-0472">Membrane</keyword>
<dbReference type="CDD" id="cd02440">
    <property type="entry name" value="AdoMet_MTases"/>
    <property type="match status" value="1"/>
</dbReference>
<evidence type="ECO:0000256" key="1">
    <source>
        <dbReference type="SAM" id="Phobius"/>
    </source>
</evidence>
<comment type="caution">
    <text evidence="3">The sequence shown here is derived from an EMBL/GenBank/DDBJ whole genome shotgun (WGS) entry which is preliminary data.</text>
</comment>
<dbReference type="PANTHER" id="PTHR14911:SF1">
    <property type="entry name" value="THUMP DOMAIN-CONTAINING PROTEIN 2"/>
    <property type="match status" value="1"/>
</dbReference>
<reference evidence="3" key="1">
    <citation type="submission" date="2023-08" db="EMBL/GenBank/DDBJ databases">
        <authorList>
            <person name="Chen Y."/>
            <person name="Shah S."/>
            <person name="Dougan E. K."/>
            <person name="Thang M."/>
            <person name="Chan C."/>
        </authorList>
    </citation>
    <scope>NUCLEOTIDE SEQUENCE</scope>
</reference>
<evidence type="ECO:0000313" key="4">
    <source>
        <dbReference type="Proteomes" id="UP001178507"/>
    </source>
</evidence>
<proteinExistence type="predicted"/>
<accession>A0AA36MJZ6</accession>
<name>A0AA36MJZ6_9DINO</name>
<dbReference type="GO" id="GO:0030488">
    <property type="term" value="P:tRNA methylation"/>
    <property type="evidence" value="ECO:0007669"/>
    <property type="project" value="TreeGrafter"/>
</dbReference>
<dbReference type="Proteomes" id="UP001178507">
    <property type="component" value="Unassembled WGS sequence"/>
</dbReference>
<keyword evidence="1" id="KW-1133">Transmembrane helix</keyword>
<feature type="transmembrane region" description="Helical" evidence="1">
    <location>
        <begin position="464"/>
        <end position="483"/>
    </location>
</feature>
<protein>
    <recommendedName>
        <fullName evidence="2">Ribosomal RNA large subunit methyltransferase K/L-like methyltransferase domain-containing protein</fullName>
    </recommendedName>
</protein>
<dbReference type="AlphaFoldDB" id="A0AA36MJZ6"/>
<dbReference type="GO" id="GO:0043527">
    <property type="term" value="C:tRNA methyltransferase complex"/>
    <property type="evidence" value="ECO:0007669"/>
    <property type="project" value="UniProtKB-ARBA"/>
</dbReference>
<gene>
    <name evidence="3" type="ORF">EVOR1521_LOCUS4581</name>
</gene>
<dbReference type="InterPro" id="IPR029063">
    <property type="entry name" value="SAM-dependent_MTases_sf"/>
</dbReference>
<dbReference type="SUPFAM" id="SSF53335">
    <property type="entry name" value="S-adenosyl-L-methionine-dependent methyltransferases"/>
    <property type="match status" value="1"/>
</dbReference>
<dbReference type="GO" id="GO:0016423">
    <property type="term" value="F:tRNA (guanine) methyltransferase activity"/>
    <property type="evidence" value="ECO:0007669"/>
    <property type="project" value="TreeGrafter"/>
</dbReference>
<dbReference type="EMBL" id="CAUJNA010000311">
    <property type="protein sequence ID" value="CAJ1375269.1"/>
    <property type="molecule type" value="Genomic_DNA"/>
</dbReference>
<dbReference type="Pfam" id="PF01170">
    <property type="entry name" value="UPF0020"/>
    <property type="match status" value="1"/>
</dbReference>
<evidence type="ECO:0000313" key="3">
    <source>
        <dbReference type="EMBL" id="CAJ1375269.1"/>
    </source>
</evidence>
<feature type="domain" description="Ribosomal RNA large subunit methyltransferase K/L-like methyltransferase" evidence="2">
    <location>
        <begin position="33"/>
        <end position="168"/>
    </location>
</feature>
<evidence type="ECO:0000259" key="2">
    <source>
        <dbReference type="Pfam" id="PF01170"/>
    </source>
</evidence>
<keyword evidence="4" id="KW-1185">Reference proteome</keyword>
<dbReference type="PANTHER" id="PTHR14911">
    <property type="entry name" value="THUMP DOMAIN-CONTAINING"/>
    <property type="match status" value="1"/>
</dbReference>
<keyword evidence="1" id="KW-0812">Transmembrane</keyword>
<sequence>EVRVQLNQEELLISLTALVQPLGARGCYLSHPGLHPAVAWVLARCLDIQDQEVVLDPMCGKGVLLCEAAMNWPRAGAFLGCDLDVAQLRKAVDNLRSAARSVQLCRADAAVKLPLAEQSVDKILTDLPFGRQFGSVEENQRLYPRVLAEMRRVIRPQGLAAVLTSSANKDHMRAAASLAAGWAVEHQRSFRLFAKTDACIYLLRPVGPVGPVGAGGARPAPRKAKGGAFGWEDGSSWHAQWARARPALVLFGEKETTGGVFEKAKGFAGKGGLCDACASAGRSPMFDRSVDLPRGAPSEHLLDRLQLAAAAGPGLRGANESETREDLWHPWCSVSVSKRVRAHVDEGIKDVLPKLPANCPFHPRADLLNYSKGGSSSGHVCMASFCEMFGVCEEPSEICVDAQMAEQKRRCEGAVLRCFPPGDVDMSIRQKHSQFTRRCKELDCQVRAHRASEERAGLTSISPLLALVASSCLAAFAAMLLLVGRWA</sequence>
<dbReference type="Gene3D" id="3.40.50.150">
    <property type="entry name" value="Vaccinia Virus protein VP39"/>
    <property type="match status" value="1"/>
</dbReference>